<comment type="caution">
    <text evidence="1">The sequence shown here is derived from an EMBL/GenBank/DDBJ whole genome shotgun (WGS) entry which is preliminary data.</text>
</comment>
<gene>
    <name evidence="1" type="ORF">EKH83_02165</name>
</gene>
<dbReference type="Proteomes" id="UP000290848">
    <property type="component" value="Unassembled WGS sequence"/>
</dbReference>
<reference evidence="1 2" key="1">
    <citation type="submission" date="2018-12" db="EMBL/GenBank/DDBJ databases">
        <title>The Draft Genome Sequence of the Soil Bacterium Pedobacter tournemirensis R1.</title>
        <authorList>
            <person name="He J."/>
        </authorList>
    </citation>
    <scope>NUCLEOTIDE SEQUENCE [LARGE SCALE GENOMIC DNA]</scope>
    <source>
        <strain evidence="1 2">R1</strain>
    </source>
</reference>
<protein>
    <recommendedName>
        <fullName evidence="3">XRE family transcriptional regulator</fullName>
    </recommendedName>
</protein>
<name>A0A4Q0MHP3_9SPHI</name>
<dbReference type="EMBL" id="RXOC01000001">
    <property type="protein sequence ID" value="RXF72549.1"/>
    <property type="molecule type" value="Genomic_DNA"/>
</dbReference>
<evidence type="ECO:0008006" key="3">
    <source>
        <dbReference type="Google" id="ProtNLM"/>
    </source>
</evidence>
<proteinExistence type="predicted"/>
<evidence type="ECO:0000313" key="1">
    <source>
        <dbReference type="EMBL" id="RXF72549.1"/>
    </source>
</evidence>
<accession>A0A4Q0MHP3</accession>
<evidence type="ECO:0000313" key="2">
    <source>
        <dbReference type="Proteomes" id="UP000290848"/>
    </source>
</evidence>
<organism evidence="1 2">
    <name type="scientific">Arcticibacter tournemirensis</name>
    <dbReference type="NCBI Taxonomy" id="699437"/>
    <lineage>
        <taxon>Bacteria</taxon>
        <taxon>Pseudomonadati</taxon>
        <taxon>Bacteroidota</taxon>
        <taxon>Sphingobacteriia</taxon>
        <taxon>Sphingobacteriales</taxon>
        <taxon>Sphingobacteriaceae</taxon>
        <taxon>Arcticibacter</taxon>
    </lineage>
</organism>
<dbReference type="RefSeq" id="WP_128767733.1">
    <property type="nucleotide sequence ID" value="NZ_RXOC01000001.1"/>
</dbReference>
<sequence>MHFGKIVKGVAHAKGYSAEELAVLLGRTGREVLELYEQEEWTSGNIKAASMALQYNLGKYLDSTLSFDFMSGSPDNGSGKSEYLISVKYPVGKEQLLKYWLSKMSLVAKAIGLEMKR</sequence>
<dbReference type="AlphaFoldDB" id="A0A4Q0MHP3"/>